<evidence type="ECO:0000313" key="1">
    <source>
        <dbReference type="EMBL" id="AMJ40951.1"/>
    </source>
</evidence>
<sequence>MVKTLKDFFYELGSLSYDNGDYAILKIKVKENEVKGFVDCFLPGTEILSDGKNGKPLTLKGAANTDKGATGEEELEFTGLQLYDFSDADGNWYLITFPTVEKLEEYLLSEAGYLNFYSTQMFVFENGVEKPFEIMFNGDNDTVIGIDKDSMDAPLDIPSLKDRIWVRWRNPDELKPLTDADVAAYKKSIGR</sequence>
<gene>
    <name evidence="1" type="ORF">CPRO_13580</name>
    <name evidence="2" type="ORF">SAMN02745151_01170</name>
</gene>
<dbReference type="EMBL" id="FQUA01000004">
    <property type="protein sequence ID" value="SHE59610.1"/>
    <property type="molecule type" value="Genomic_DNA"/>
</dbReference>
<dbReference type="Proteomes" id="UP000184204">
    <property type="component" value="Unassembled WGS sequence"/>
</dbReference>
<reference evidence="3" key="2">
    <citation type="submission" date="2016-01" db="EMBL/GenBank/DDBJ databases">
        <authorList>
            <person name="Poehlein A."/>
            <person name="Schlien K."/>
            <person name="Gottschalk G."/>
            <person name="Buckel W."/>
            <person name="Daniel R."/>
        </authorList>
    </citation>
    <scope>NUCLEOTIDE SEQUENCE [LARGE SCALE GENOMIC DNA]</scope>
    <source>
        <strain evidence="3">X2</strain>
    </source>
</reference>
<proteinExistence type="predicted"/>
<reference evidence="1 3" key="1">
    <citation type="journal article" date="2016" name="Genome Announc.">
        <title>Complete Genome Sequence of the Amino Acid-Fermenting Clostridium propionicum X2 (DSM 1682).</title>
        <authorList>
            <person name="Poehlein A."/>
            <person name="Schlien K."/>
            <person name="Chowdhury N.P."/>
            <person name="Gottschalk G."/>
            <person name="Buckel W."/>
            <person name="Daniel R."/>
        </authorList>
    </citation>
    <scope>NUCLEOTIDE SEQUENCE [LARGE SCALE GENOMIC DNA]</scope>
    <source>
        <strain evidence="1 3">X2</strain>
    </source>
</reference>
<protein>
    <submittedName>
        <fullName evidence="2">Uncharacterized protein</fullName>
    </submittedName>
</protein>
<dbReference type="EMBL" id="CP014223">
    <property type="protein sequence ID" value="AMJ40951.1"/>
    <property type="molecule type" value="Genomic_DNA"/>
</dbReference>
<name>A0A0X1U7P0_ANAPI</name>
<evidence type="ECO:0000313" key="2">
    <source>
        <dbReference type="EMBL" id="SHE59610.1"/>
    </source>
</evidence>
<dbReference type="AlphaFoldDB" id="A0A0X1U7P0"/>
<dbReference type="Proteomes" id="UP000068026">
    <property type="component" value="Chromosome"/>
</dbReference>
<dbReference type="RefSeq" id="WP_066049379.1">
    <property type="nucleotide sequence ID" value="NZ_CP014223.1"/>
</dbReference>
<keyword evidence="3" id="KW-1185">Reference proteome</keyword>
<dbReference type="OrthoDB" id="2061671at2"/>
<evidence type="ECO:0000313" key="3">
    <source>
        <dbReference type="Proteomes" id="UP000068026"/>
    </source>
</evidence>
<evidence type="ECO:0000313" key="4">
    <source>
        <dbReference type="Proteomes" id="UP000184204"/>
    </source>
</evidence>
<reference evidence="4" key="3">
    <citation type="submission" date="2016-11" db="EMBL/GenBank/DDBJ databases">
        <authorList>
            <person name="Jaros S."/>
            <person name="Januszkiewicz K."/>
            <person name="Wedrychowicz H."/>
        </authorList>
    </citation>
    <scope>NUCLEOTIDE SEQUENCE [LARGE SCALE GENOMIC DNA]</scope>
    <source>
        <strain evidence="4">DSM 1682</strain>
    </source>
</reference>
<dbReference type="KEGG" id="cpro:CPRO_13580"/>
<accession>A0A0X1U7P0</accession>
<reference evidence="2" key="4">
    <citation type="submission" date="2016-11" db="EMBL/GenBank/DDBJ databases">
        <authorList>
            <person name="Varghese N."/>
            <person name="Submissions S."/>
        </authorList>
    </citation>
    <scope>NUCLEOTIDE SEQUENCE</scope>
    <source>
        <strain evidence="2">DSM 1682</strain>
    </source>
</reference>
<organism evidence="2 4">
    <name type="scientific">Anaerotignum propionicum DSM 1682</name>
    <dbReference type="NCBI Taxonomy" id="991789"/>
    <lineage>
        <taxon>Bacteria</taxon>
        <taxon>Bacillati</taxon>
        <taxon>Bacillota</taxon>
        <taxon>Clostridia</taxon>
        <taxon>Lachnospirales</taxon>
        <taxon>Anaerotignaceae</taxon>
        <taxon>Anaerotignum</taxon>
    </lineage>
</organism>